<dbReference type="InterPro" id="IPR011855">
    <property type="entry name" value="Phgtail_TP901_1"/>
</dbReference>
<evidence type="ECO:0000313" key="2">
    <source>
        <dbReference type="Proteomes" id="UP000558192"/>
    </source>
</evidence>
<name>A0A7X5Y9B2_9SPHN</name>
<dbReference type="InterPro" id="IPR022344">
    <property type="entry name" value="GTA_major-tail"/>
</dbReference>
<proteinExistence type="predicted"/>
<comment type="caution">
    <text evidence="1">The sequence shown here is derived from an EMBL/GenBank/DDBJ whole genome shotgun (WGS) entry which is preliminary data.</text>
</comment>
<dbReference type="RefSeq" id="WP_168070436.1">
    <property type="nucleotide sequence ID" value="NZ_JAATJC010000001.1"/>
</dbReference>
<sequence>MSLPIAGSDCLLRISNGEPTPQYLLVEGLRLSGWKVSQEEVDVSDLSDGGWRKLLSGAGLRSLEVKLTGLYLGSEGELRLRDMAFSGVSAECTLSLDQGTAVRGQFIVSELRFDSAVNEEATYASILRSTGPVSIS</sequence>
<dbReference type="Proteomes" id="UP000558192">
    <property type="component" value="Unassembled WGS sequence"/>
</dbReference>
<organism evidence="1 2">
    <name type="scientific">Sphingomonas kaistensis</name>
    <dbReference type="NCBI Taxonomy" id="298708"/>
    <lineage>
        <taxon>Bacteria</taxon>
        <taxon>Pseudomonadati</taxon>
        <taxon>Pseudomonadota</taxon>
        <taxon>Alphaproteobacteria</taxon>
        <taxon>Sphingomonadales</taxon>
        <taxon>Sphingomonadaceae</taxon>
        <taxon>Sphingomonas</taxon>
    </lineage>
</organism>
<reference evidence="1 2" key="1">
    <citation type="submission" date="2020-03" db="EMBL/GenBank/DDBJ databases">
        <title>Genomic Encyclopedia of Type Strains, Phase IV (KMG-IV): sequencing the most valuable type-strain genomes for metagenomic binning, comparative biology and taxonomic classification.</title>
        <authorList>
            <person name="Goeker M."/>
        </authorList>
    </citation>
    <scope>NUCLEOTIDE SEQUENCE [LARGE SCALE GENOMIC DNA]</scope>
    <source>
        <strain evidence="1 2">DSM 16846</strain>
    </source>
</reference>
<dbReference type="PRINTS" id="PR01996">
    <property type="entry name" value="MTP1FAMILY"/>
</dbReference>
<accession>A0A7X5Y9B2</accession>
<evidence type="ECO:0000313" key="1">
    <source>
        <dbReference type="EMBL" id="NJC06932.1"/>
    </source>
</evidence>
<keyword evidence="2" id="KW-1185">Reference proteome</keyword>
<dbReference type="AlphaFoldDB" id="A0A7X5Y9B2"/>
<protein>
    <submittedName>
        <fullName evidence="1">TP901-1 family phage major tail protein</fullName>
    </submittedName>
</protein>
<gene>
    <name evidence="1" type="ORF">GGQ97_002725</name>
</gene>
<dbReference type="Pfam" id="PF06199">
    <property type="entry name" value="Phage_tail_2"/>
    <property type="match status" value="1"/>
</dbReference>
<dbReference type="EMBL" id="JAATJC010000001">
    <property type="protein sequence ID" value="NJC06932.1"/>
    <property type="molecule type" value="Genomic_DNA"/>
</dbReference>